<organism evidence="1 2">
    <name type="scientific">Jimgerdemannia flammicorona</name>
    <dbReference type="NCBI Taxonomy" id="994334"/>
    <lineage>
        <taxon>Eukaryota</taxon>
        <taxon>Fungi</taxon>
        <taxon>Fungi incertae sedis</taxon>
        <taxon>Mucoromycota</taxon>
        <taxon>Mucoromycotina</taxon>
        <taxon>Endogonomycetes</taxon>
        <taxon>Endogonales</taxon>
        <taxon>Endogonaceae</taxon>
        <taxon>Jimgerdemannia</taxon>
    </lineage>
</organism>
<reference evidence="1 2" key="1">
    <citation type="journal article" date="2018" name="New Phytol.">
        <title>Phylogenomics of Endogonaceae and evolution of mycorrhizas within Mucoromycota.</title>
        <authorList>
            <person name="Chang Y."/>
            <person name="Desiro A."/>
            <person name="Na H."/>
            <person name="Sandor L."/>
            <person name="Lipzen A."/>
            <person name="Clum A."/>
            <person name="Barry K."/>
            <person name="Grigoriev I.V."/>
            <person name="Martin F.M."/>
            <person name="Stajich J.E."/>
            <person name="Smith M.E."/>
            <person name="Bonito G."/>
            <person name="Spatafora J.W."/>
        </authorList>
    </citation>
    <scope>NUCLEOTIDE SEQUENCE [LARGE SCALE GENOMIC DNA]</scope>
    <source>
        <strain evidence="1 2">AD002</strain>
    </source>
</reference>
<dbReference type="EMBL" id="RBNJ01000604">
    <property type="protein sequence ID" value="RUS34295.1"/>
    <property type="molecule type" value="Genomic_DNA"/>
</dbReference>
<comment type="caution">
    <text evidence="1">The sequence shown here is derived from an EMBL/GenBank/DDBJ whole genome shotgun (WGS) entry which is preliminary data.</text>
</comment>
<sequence length="211" mass="24280">MTTTYTTSENKIKEDNIEFMDLLPAIIRHYSSRRKIVFARTDSGTVVTSMMIPRTLDEIFSDINCFQAISTEGVSNIEAMPYSFSIEWLPKPNKITVNLINNVTFLKNHQKKYQQWQKSNVDGVTQQKKLAKKSWEREIKTKRAYGKLTAQEQRCIHAHVPPYQQVLKTFESEYPDTAAAMSQLPSSKQTPAVIHCIRHWQGINSTIKGHC</sequence>
<proteinExistence type="predicted"/>
<gene>
    <name evidence="1" type="ORF">BC938DRAFT_481374</name>
</gene>
<evidence type="ECO:0000313" key="2">
    <source>
        <dbReference type="Proteomes" id="UP000274822"/>
    </source>
</evidence>
<keyword evidence="2" id="KW-1185">Reference proteome</keyword>
<dbReference type="Proteomes" id="UP000274822">
    <property type="component" value="Unassembled WGS sequence"/>
</dbReference>
<evidence type="ECO:0000313" key="1">
    <source>
        <dbReference type="EMBL" id="RUS34295.1"/>
    </source>
</evidence>
<name>A0A433QX26_9FUNG</name>
<protein>
    <submittedName>
        <fullName evidence="1">Uncharacterized protein</fullName>
    </submittedName>
</protein>
<accession>A0A433QX26</accession>
<dbReference type="AlphaFoldDB" id="A0A433QX26"/>